<organism evidence="1 2">
    <name type="scientific">Tychonema bourrellyi FEM_GT703</name>
    <dbReference type="NCBI Taxonomy" id="2040638"/>
    <lineage>
        <taxon>Bacteria</taxon>
        <taxon>Bacillati</taxon>
        <taxon>Cyanobacteriota</taxon>
        <taxon>Cyanophyceae</taxon>
        <taxon>Oscillatoriophycideae</taxon>
        <taxon>Oscillatoriales</taxon>
        <taxon>Microcoleaceae</taxon>
        <taxon>Tychonema</taxon>
    </lineage>
</organism>
<comment type="caution">
    <text evidence="1">The sequence shown here is derived from an EMBL/GenBank/DDBJ whole genome shotgun (WGS) entry which is preliminary data.</text>
</comment>
<dbReference type="EMBL" id="NXIB02000003">
    <property type="protein sequence ID" value="PHX57285.1"/>
    <property type="molecule type" value="Genomic_DNA"/>
</dbReference>
<reference evidence="1" key="1">
    <citation type="submission" date="2017-10" db="EMBL/GenBank/DDBJ databases">
        <title>Draft genome sequence of the planktic cyanobacteria Tychonema bourrellyi isolated from alpine lentic freshwater.</title>
        <authorList>
            <person name="Tett A."/>
            <person name="Armanini F."/>
            <person name="Asnicar F."/>
            <person name="Boscaini A."/>
            <person name="Pasolli E."/>
            <person name="Zolfo M."/>
            <person name="Donati C."/>
            <person name="Salmaso N."/>
            <person name="Segata N."/>
        </authorList>
    </citation>
    <scope>NUCLEOTIDE SEQUENCE</scope>
    <source>
        <strain evidence="1">FEM_GT703</strain>
    </source>
</reference>
<gene>
    <name evidence="1" type="ORF">CP500_001200</name>
</gene>
<name>A0A2G4F6D8_9CYAN</name>
<dbReference type="AlphaFoldDB" id="A0A2G4F6D8"/>
<protein>
    <submittedName>
        <fullName evidence="1">Uncharacterized protein</fullName>
    </submittedName>
</protein>
<evidence type="ECO:0000313" key="2">
    <source>
        <dbReference type="Proteomes" id="UP000226442"/>
    </source>
</evidence>
<keyword evidence="2" id="KW-1185">Reference proteome</keyword>
<evidence type="ECO:0000313" key="1">
    <source>
        <dbReference type="EMBL" id="PHX57285.1"/>
    </source>
</evidence>
<dbReference type="Proteomes" id="UP000226442">
    <property type="component" value="Unassembled WGS sequence"/>
</dbReference>
<proteinExistence type="predicted"/>
<accession>A0A2G4F6D8</accession>
<sequence length="90" mass="10410">MDFLNAESRKIFSVFLDLLPNCKLLFCTILENRQDACSTTQKPALRPVPQLKNRLSGLFHKECIFLWDVGLGILPADQRPNEMCDRLFVR</sequence>